<proteinExistence type="predicted"/>
<sequence>MSFLRRQESSFYQSRLSYKSSL</sequence>
<gene>
    <name evidence="1" type="ORF">ACD_3C00006G0021</name>
</gene>
<evidence type="ECO:0000313" key="1">
    <source>
        <dbReference type="EMBL" id="EKE28839.1"/>
    </source>
</evidence>
<dbReference type="EMBL" id="AMFJ01000280">
    <property type="protein sequence ID" value="EKE28839.1"/>
    <property type="molecule type" value="Genomic_DNA"/>
</dbReference>
<comment type="caution">
    <text evidence="1">The sequence shown here is derived from an EMBL/GenBank/DDBJ whole genome shotgun (WGS) entry which is preliminary data.</text>
</comment>
<protein>
    <submittedName>
        <fullName evidence="1">Uncharacterized protein</fullName>
    </submittedName>
</protein>
<accession>K2GEX3</accession>
<dbReference type="AlphaFoldDB" id="K2GEX3"/>
<name>K2GEX3_9BACT</name>
<feature type="non-terminal residue" evidence="1">
    <location>
        <position position="22"/>
    </location>
</feature>
<reference evidence="1" key="1">
    <citation type="journal article" date="2012" name="Science">
        <title>Fermentation, hydrogen, and sulfur metabolism in multiple uncultivated bacterial phyla.</title>
        <authorList>
            <person name="Wrighton K.C."/>
            <person name="Thomas B.C."/>
            <person name="Sharon I."/>
            <person name="Miller C.S."/>
            <person name="Castelle C.J."/>
            <person name="VerBerkmoes N.C."/>
            <person name="Wilkins M.J."/>
            <person name="Hettich R.L."/>
            <person name="Lipton M.S."/>
            <person name="Williams K.H."/>
            <person name="Long P.E."/>
            <person name="Banfield J.F."/>
        </authorList>
    </citation>
    <scope>NUCLEOTIDE SEQUENCE [LARGE SCALE GENOMIC DNA]</scope>
</reference>
<organism evidence="1">
    <name type="scientific">uncultured bacterium</name>
    <name type="common">gcode 4</name>
    <dbReference type="NCBI Taxonomy" id="1234023"/>
    <lineage>
        <taxon>Bacteria</taxon>
        <taxon>environmental samples</taxon>
    </lineage>
</organism>